<accession>A0ACC1U096</accession>
<keyword evidence="2" id="KW-1185">Reference proteome</keyword>
<gene>
    <name evidence="1" type="ORF">F5876DRAFT_76960</name>
</gene>
<sequence length="222" mass="24840">MLFPLPTKVLSPVLLMTQLVVIAASPVGFTPISGHRSRGLKHFSSDTDLKPDKFVGFHYAPKEEAEEYNKARTLTAATVIEQNPYAVVYPKRESFSNKYWECQIHVPHDEQTGIDKVPKLFIPNNAVPPGSQEELDEYIKTQELESAKTVLFRQAVANVVEMLIPSRYLEKSSSNQENPSGENSLSLKVSCYSLSTSSGSELLKANWPIMWSILQWPASLTI</sequence>
<organism evidence="1 2">
    <name type="scientific">Lentinula aff. lateritia</name>
    <dbReference type="NCBI Taxonomy" id="2804960"/>
    <lineage>
        <taxon>Eukaryota</taxon>
        <taxon>Fungi</taxon>
        <taxon>Dikarya</taxon>
        <taxon>Basidiomycota</taxon>
        <taxon>Agaricomycotina</taxon>
        <taxon>Agaricomycetes</taxon>
        <taxon>Agaricomycetidae</taxon>
        <taxon>Agaricales</taxon>
        <taxon>Marasmiineae</taxon>
        <taxon>Omphalotaceae</taxon>
        <taxon>Lentinula</taxon>
    </lineage>
</organism>
<name>A0ACC1U096_9AGAR</name>
<proteinExistence type="predicted"/>
<reference evidence="1" key="1">
    <citation type="submission" date="2022-09" db="EMBL/GenBank/DDBJ databases">
        <title>A Global Phylogenomic Analysis of the Shiitake Genus Lentinula.</title>
        <authorList>
            <consortium name="DOE Joint Genome Institute"/>
            <person name="Sierra-Patev S."/>
            <person name="Min B."/>
            <person name="Naranjo-Ortiz M."/>
            <person name="Looney B."/>
            <person name="Konkel Z."/>
            <person name="Slot J.C."/>
            <person name="Sakamoto Y."/>
            <person name="Steenwyk J.L."/>
            <person name="Rokas A."/>
            <person name="Carro J."/>
            <person name="Camarero S."/>
            <person name="Ferreira P."/>
            <person name="Molpeceres G."/>
            <person name="Ruiz-Duenas F.J."/>
            <person name="Serrano A."/>
            <person name="Henrissat B."/>
            <person name="Drula E."/>
            <person name="Hughes K.W."/>
            <person name="Mata J.L."/>
            <person name="Ishikawa N.K."/>
            <person name="Vargas-Isla R."/>
            <person name="Ushijima S."/>
            <person name="Smith C.A."/>
            <person name="Ahrendt S."/>
            <person name="Andreopoulos W."/>
            <person name="He G."/>
            <person name="Labutti K."/>
            <person name="Lipzen A."/>
            <person name="Ng V."/>
            <person name="Riley R."/>
            <person name="Sandor L."/>
            <person name="Barry K."/>
            <person name="Martinez A.T."/>
            <person name="Xiao Y."/>
            <person name="Gibbons J.G."/>
            <person name="Terashima K."/>
            <person name="Grigoriev I.V."/>
            <person name="Hibbett D.S."/>
        </authorList>
    </citation>
    <scope>NUCLEOTIDE SEQUENCE</scope>
    <source>
        <strain evidence="1">TMI1499</strain>
    </source>
</reference>
<comment type="caution">
    <text evidence="1">The sequence shown here is derived from an EMBL/GenBank/DDBJ whole genome shotgun (WGS) entry which is preliminary data.</text>
</comment>
<dbReference type="EMBL" id="MU795112">
    <property type="protein sequence ID" value="KAJ3810241.1"/>
    <property type="molecule type" value="Genomic_DNA"/>
</dbReference>
<dbReference type="Proteomes" id="UP001163835">
    <property type="component" value="Unassembled WGS sequence"/>
</dbReference>
<protein>
    <submittedName>
        <fullName evidence="1">Uncharacterized protein</fullName>
    </submittedName>
</protein>
<evidence type="ECO:0000313" key="2">
    <source>
        <dbReference type="Proteomes" id="UP001163835"/>
    </source>
</evidence>
<evidence type="ECO:0000313" key="1">
    <source>
        <dbReference type="EMBL" id="KAJ3810241.1"/>
    </source>
</evidence>